<evidence type="ECO:0000313" key="3">
    <source>
        <dbReference type="Proteomes" id="UP000803844"/>
    </source>
</evidence>
<proteinExistence type="predicted"/>
<evidence type="ECO:0000256" key="1">
    <source>
        <dbReference type="SAM" id="MobiDB-lite"/>
    </source>
</evidence>
<dbReference type="AlphaFoldDB" id="A0A9P5CMU6"/>
<dbReference type="GeneID" id="63837799"/>
<evidence type="ECO:0000313" key="2">
    <source>
        <dbReference type="EMBL" id="KAF3763250.1"/>
    </source>
</evidence>
<comment type="caution">
    <text evidence="2">The sequence shown here is derived from an EMBL/GenBank/DDBJ whole genome shotgun (WGS) entry which is preliminary data.</text>
</comment>
<organism evidence="2 3">
    <name type="scientific">Cryphonectria parasitica (strain ATCC 38755 / EP155)</name>
    <dbReference type="NCBI Taxonomy" id="660469"/>
    <lineage>
        <taxon>Eukaryota</taxon>
        <taxon>Fungi</taxon>
        <taxon>Dikarya</taxon>
        <taxon>Ascomycota</taxon>
        <taxon>Pezizomycotina</taxon>
        <taxon>Sordariomycetes</taxon>
        <taxon>Sordariomycetidae</taxon>
        <taxon>Diaporthales</taxon>
        <taxon>Cryphonectriaceae</taxon>
        <taxon>Cryphonectria-Endothia species complex</taxon>
        <taxon>Cryphonectria</taxon>
    </lineage>
</organism>
<reference evidence="2" key="1">
    <citation type="journal article" date="2020" name="Phytopathology">
        <title>Genome sequence of the chestnut blight fungus Cryphonectria parasitica EP155: A fundamental resource for an archetypical invasive plant pathogen.</title>
        <authorList>
            <person name="Crouch J.A."/>
            <person name="Dawe A."/>
            <person name="Aerts A."/>
            <person name="Barry K."/>
            <person name="Churchill A.C.L."/>
            <person name="Grimwood J."/>
            <person name="Hillman B."/>
            <person name="Milgroom M.G."/>
            <person name="Pangilinan J."/>
            <person name="Smith M."/>
            <person name="Salamov A."/>
            <person name="Schmutz J."/>
            <person name="Yadav J."/>
            <person name="Grigoriev I.V."/>
            <person name="Nuss D."/>
        </authorList>
    </citation>
    <scope>NUCLEOTIDE SEQUENCE</scope>
    <source>
        <strain evidence="2">EP155</strain>
    </source>
</reference>
<name>A0A9P5CMU6_CRYP1</name>
<dbReference type="Proteomes" id="UP000803844">
    <property type="component" value="Unassembled WGS sequence"/>
</dbReference>
<feature type="region of interest" description="Disordered" evidence="1">
    <location>
        <begin position="88"/>
        <end position="140"/>
    </location>
</feature>
<keyword evidence="3" id="KW-1185">Reference proteome</keyword>
<gene>
    <name evidence="2" type="ORF">M406DRAFT_331786</name>
</gene>
<accession>A0A9P5CMU6</accession>
<sequence>MPVTIPTRYQYGNPHLPTIIVIDHMQSKSLGDLAQSQTYALADHGNRRATDAQSDVEAKIHKESKKLEFKHRAAQEALDRRAKKKATDWASALAGPSEQCDPGEPATAPASYEYHGDSSSSSGRLRPPDERVWFAPSPGPERLAEHLEGLGRHGVWGTSASGGGTRVTSSSQLEREVLEMMGWDVSIRRVGGILLVILVGIIGVEDHLVEVKQMGDVA</sequence>
<dbReference type="RefSeq" id="XP_040774211.1">
    <property type="nucleotide sequence ID" value="XM_040920670.1"/>
</dbReference>
<dbReference type="EMBL" id="MU032349">
    <property type="protein sequence ID" value="KAF3763250.1"/>
    <property type="molecule type" value="Genomic_DNA"/>
</dbReference>
<protein>
    <submittedName>
        <fullName evidence="2">Uncharacterized protein</fullName>
    </submittedName>
</protein>